<keyword evidence="2" id="KW-1185">Reference proteome</keyword>
<dbReference type="AlphaFoldDB" id="A0A5B8MFA7"/>
<reference evidence="1 2" key="1">
    <citation type="submission" date="2018-07" db="EMBL/GenBank/DDBJ databases">
        <title>The complete nuclear genome of the prasinophyte Chloropicon primus (CCMP1205).</title>
        <authorList>
            <person name="Pombert J.-F."/>
            <person name="Otis C."/>
            <person name="Turmel M."/>
            <person name="Lemieux C."/>
        </authorList>
    </citation>
    <scope>NUCLEOTIDE SEQUENCE [LARGE SCALE GENOMIC DNA]</scope>
    <source>
        <strain evidence="1 2">CCMP1205</strain>
    </source>
</reference>
<accession>A0A5B8MFA7</accession>
<organism evidence="1 2">
    <name type="scientific">Chloropicon primus</name>
    <dbReference type="NCBI Taxonomy" id="1764295"/>
    <lineage>
        <taxon>Eukaryota</taxon>
        <taxon>Viridiplantae</taxon>
        <taxon>Chlorophyta</taxon>
        <taxon>Chloropicophyceae</taxon>
        <taxon>Chloropicales</taxon>
        <taxon>Chloropicaceae</taxon>
        <taxon>Chloropicon</taxon>
    </lineage>
</organism>
<evidence type="ECO:0000313" key="1">
    <source>
        <dbReference type="EMBL" id="QDZ18971.1"/>
    </source>
</evidence>
<protein>
    <submittedName>
        <fullName evidence="1">Uncharacterized protein</fullName>
    </submittedName>
</protein>
<dbReference type="Proteomes" id="UP000316726">
    <property type="component" value="Chromosome 2"/>
</dbReference>
<evidence type="ECO:0000313" key="2">
    <source>
        <dbReference type="Proteomes" id="UP000316726"/>
    </source>
</evidence>
<proteinExistence type="predicted"/>
<gene>
    <name evidence="1" type="ORF">A3770_02p14890</name>
</gene>
<dbReference type="OrthoDB" id="613763at2759"/>
<name>A0A5B8MFA7_9CHLO</name>
<dbReference type="EMBL" id="CP031035">
    <property type="protein sequence ID" value="QDZ18971.1"/>
    <property type="molecule type" value="Genomic_DNA"/>
</dbReference>
<sequence>MKIELDEEIIEVACRVCLKFVRQKRCRVSVHDVAAELEKCQLFHTGLDEDELSRVKPPASLPEHLVPFLQMGWHTRSGEGSRESEEALAEGEYLFFKGT</sequence>